<keyword evidence="2" id="KW-0472">Membrane</keyword>
<proteinExistence type="predicted"/>
<dbReference type="EMBL" id="CP001512">
    <property type="protein sequence ID" value="ACS44129.1"/>
    <property type="molecule type" value="Genomic_DNA"/>
</dbReference>
<accession>C5B6P7</accession>
<keyword evidence="2" id="KW-1133">Transmembrane helix</keyword>
<dbReference type="KEGG" id="mea:Mex_p10023"/>
<feature type="region of interest" description="Disordered" evidence="1">
    <location>
        <begin position="51"/>
        <end position="90"/>
    </location>
</feature>
<gene>
    <name evidence="3" type="ordered locus">MexAM1_p1METAp0023</name>
</gene>
<reference evidence="3 4" key="1">
    <citation type="journal article" date="2009" name="PLoS ONE">
        <title>Methylobacterium genome sequences: a reference blueprint to investigate microbial metabolism of C1 compounds from natural and industrial sources.</title>
        <authorList>
            <person name="Vuilleumier S."/>
            <person name="Chistoserdova L."/>
            <person name="Lee M.-C."/>
            <person name="Bringel F."/>
            <person name="Lajus A."/>
            <person name="Zhou Y."/>
            <person name="Gourion B."/>
            <person name="Barbe V."/>
            <person name="Chang J."/>
            <person name="Cruveiller S."/>
            <person name="Dossat C."/>
            <person name="Gillett W."/>
            <person name="Gruffaz C."/>
            <person name="Haugen E."/>
            <person name="Hourcade E."/>
            <person name="Levy R."/>
            <person name="Mangenot S."/>
            <person name="Muller E."/>
            <person name="Nadalig T."/>
            <person name="Pagni M."/>
            <person name="Penny C."/>
            <person name="Peyraud R."/>
            <person name="Robinson D.G."/>
            <person name="Roche D."/>
            <person name="Rouy Z."/>
            <person name="Saenampechek C."/>
            <person name="Salvignol G."/>
            <person name="Vallenet D."/>
            <person name="Wu Z."/>
            <person name="Marx C.J."/>
            <person name="Vorholt J.A."/>
            <person name="Olson M.V."/>
            <person name="Kaul R."/>
            <person name="Weissenbach J."/>
            <person name="Medigue C."/>
            <person name="Lidstrom M.E."/>
        </authorList>
    </citation>
    <scope>NUCLEOTIDE SEQUENCE [LARGE SCALE GENOMIC DNA]</scope>
    <source>
        <strain evidence="4">ATCC 14718 / DSM 1338 / JCM 2805 / NCIMB 9133 / AM1</strain>
    </source>
</reference>
<feature type="compositionally biased region" description="Basic residues" evidence="1">
    <location>
        <begin position="61"/>
        <end position="70"/>
    </location>
</feature>
<evidence type="ECO:0000313" key="4">
    <source>
        <dbReference type="Proteomes" id="UP000009081"/>
    </source>
</evidence>
<name>C5B6P7_METEA</name>
<keyword evidence="2" id="KW-0812">Transmembrane</keyword>
<evidence type="ECO:0000256" key="1">
    <source>
        <dbReference type="SAM" id="MobiDB-lite"/>
    </source>
</evidence>
<dbReference type="AlphaFoldDB" id="C5B6P7"/>
<keyword evidence="4" id="KW-1185">Reference proteome</keyword>
<feature type="compositionally biased region" description="Basic and acidic residues" evidence="1">
    <location>
        <begin position="81"/>
        <end position="90"/>
    </location>
</feature>
<protein>
    <submittedName>
        <fullName evidence="3">Uncharacterized protein</fullName>
    </submittedName>
</protein>
<feature type="transmembrane region" description="Helical" evidence="2">
    <location>
        <begin position="30"/>
        <end position="49"/>
    </location>
</feature>
<evidence type="ECO:0000313" key="3">
    <source>
        <dbReference type="EMBL" id="ACS44129.1"/>
    </source>
</evidence>
<geneLocation type="plasmid" evidence="3 4">
    <name>p1META1</name>
</geneLocation>
<sequence length="90" mass="10369">MCLAPRVTGGEHLDAIRSNPARLGLRMMRGVPMLMAAILFVVVGVTMRLDRNRRTDERGGMRHRSRGVRRRERDTGEDERDESRYESSNQ</sequence>
<organism evidence="3 4">
    <name type="scientific">Methylorubrum extorquens (strain ATCC 14718 / DSM 1338 / JCM 2805 / NCIMB 9133 / AM1)</name>
    <name type="common">Methylobacterium extorquens</name>
    <dbReference type="NCBI Taxonomy" id="272630"/>
    <lineage>
        <taxon>Bacteria</taxon>
        <taxon>Pseudomonadati</taxon>
        <taxon>Pseudomonadota</taxon>
        <taxon>Alphaproteobacteria</taxon>
        <taxon>Hyphomicrobiales</taxon>
        <taxon>Methylobacteriaceae</taxon>
        <taxon>Methylorubrum</taxon>
    </lineage>
</organism>
<evidence type="ECO:0000256" key="2">
    <source>
        <dbReference type="SAM" id="Phobius"/>
    </source>
</evidence>
<keyword evidence="3" id="KW-0614">Plasmid</keyword>
<feature type="compositionally biased region" description="Basic and acidic residues" evidence="1">
    <location>
        <begin position="51"/>
        <end position="60"/>
    </location>
</feature>
<dbReference type="Proteomes" id="UP000009081">
    <property type="component" value="Plasmid p1META1"/>
</dbReference>
<dbReference type="HOGENOM" id="CLU_2437418_0_0_5"/>